<dbReference type="RefSeq" id="WP_068302096.1">
    <property type="nucleotide sequence ID" value="NZ_FNAK01000003.1"/>
</dbReference>
<accession>A0A1G6Y2M2</accession>
<dbReference type="InterPro" id="IPR014982">
    <property type="entry name" value="GSCFA"/>
</dbReference>
<evidence type="ECO:0000313" key="4">
    <source>
        <dbReference type="Proteomes" id="UP000183685"/>
    </source>
</evidence>
<dbReference type="AlphaFoldDB" id="A0A1G6Y2M2"/>
<keyword evidence="4" id="KW-1185">Reference proteome</keyword>
<sequence length="359" mass="40745">MKSPYQGLPRRNFWRTGVADEAPETIQNLYRHKFKIGRKDKVATAGSCFAQHIARNLRGRGFNVLDMEPGPPGLSDEQLKKYGFSLYSARFGNIYAVRQLLRLAQEAFGEFKPRKWIWERNGRFFDALRPSVEPEGLSTPEQVRLSRMMHLSHVRRMFEEMDVFVFTLGLTEAWENEESGTVYPTALGTIAGSYDPQFMSFKNYTHSQILEDFLAFRALIHKHNADVRFLLTVSPVPLTATATTDHVLTATTYSKSALRGVAGELYQTYDDIDYFPSYEIIASPFSKGKFFAPNLRSVTEEGVQTVMRVFFDDHDPDGQQKTKQSGGKPTGTASETRVKKEDQEGKEICEDALLEAFSS</sequence>
<name>A0A1G6Y2M2_9PROT</name>
<dbReference type="EMBL" id="FNAK01000003">
    <property type="protein sequence ID" value="SDD84552.1"/>
    <property type="molecule type" value="Genomic_DNA"/>
</dbReference>
<evidence type="ECO:0000313" key="3">
    <source>
        <dbReference type="EMBL" id="SDD84552.1"/>
    </source>
</evidence>
<dbReference type="Pfam" id="PF08885">
    <property type="entry name" value="GSCFA"/>
    <property type="match status" value="1"/>
</dbReference>
<protein>
    <submittedName>
        <fullName evidence="3">GSCFA family protein</fullName>
    </submittedName>
</protein>
<organism evidence="3 4">
    <name type="scientific">Kordiimonas lacus</name>
    <dbReference type="NCBI Taxonomy" id="637679"/>
    <lineage>
        <taxon>Bacteria</taxon>
        <taxon>Pseudomonadati</taxon>
        <taxon>Pseudomonadota</taxon>
        <taxon>Alphaproteobacteria</taxon>
        <taxon>Kordiimonadales</taxon>
        <taxon>Kordiimonadaceae</taxon>
        <taxon>Kordiimonas</taxon>
    </lineage>
</organism>
<dbReference type="Proteomes" id="UP000183685">
    <property type="component" value="Unassembled WGS sequence"/>
</dbReference>
<feature type="region of interest" description="Disordered" evidence="1">
    <location>
        <begin position="314"/>
        <end position="345"/>
    </location>
</feature>
<reference evidence="3 4" key="1">
    <citation type="submission" date="2016-10" db="EMBL/GenBank/DDBJ databases">
        <authorList>
            <person name="de Groot N.N."/>
        </authorList>
    </citation>
    <scope>NUCLEOTIDE SEQUENCE [LARGE SCALE GENOMIC DNA]</scope>
    <source>
        <strain evidence="3 4">CGMCC 1.9109</strain>
    </source>
</reference>
<feature type="compositionally biased region" description="Basic and acidic residues" evidence="1">
    <location>
        <begin position="336"/>
        <end position="345"/>
    </location>
</feature>
<evidence type="ECO:0000259" key="2">
    <source>
        <dbReference type="Pfam" id="PF08885"/>
    </source>
</evidence>
<dbReference type="STRING" id="637679.GCA_001550055_01139"/>
<proteinExistence type="predicted"/>
<gene>
    <name evidence="3" type="ORF">SAMN04488071_1458</name>
</gene>
<evidence type="ECO:0000256" key="1">
    <source>
        <dbReference type="SAM" id="MobiDB-lite"/>
    </source>
</evidence>
<dbReference type="OrthoDB" id="369216at2"/>
<feature type="domain" description="GSCFA" evidence="2">
    <location>
        <begin position="41"/>
        <end position="310"/>
    </location>
</feature>
<feature type="compositionally biased region" description="Polar residues" evidence="1">
    <location>
        <begin position="321"/>
        <end position="335"/>
    </location>
</feature>